<evidence type="ECO:0000256" key="8">
    <source>
        <dbReference type="ARBA" id="ARBA00023136"/>
    </source>
</evidence>
<keyword evidence="11" id="KW-0628">Postsynaptic cell membrane</keyword>
<dbReference type="EnsemblMetazoa" id="MDOA013906-RA">
    <property type="protein sequence ID" value="MDOA013906-PA"/>
    <property type="gene ID" value="MDOA013906"/>
</dbReference>
<dbReference type="AlphaFoldDB" id="A0A1I8NCW6"/>
<dbReference type="eggNOG" id="KOG1052">
    <property type="taxonomic scope" value="Eukaryota"/>
</dbReference>
<dbReference type="STRING" id="7370.A0A1I8NCW6"/>
<keyword evidence="10" id="KW-0325">Glycoprotein</keyword>
<keyword evidence="12" id="KW-1071">Ligand-gated ion channel</keyword>
<dbReference type="GO" id="GO:0045211">
    <property type="term" value="C:postsynaptic membrane"/>
    <property type="evidence" value="ECO:0007669"/>
    <property type="project" value="UniProtKB-SubCell"/>
</dbReference>
<dbReference type="SMART" id="SM00918">
    <property type="entry name" value="Lig_chan-Glu_bd"/>
    <property type="match status" value="1"/>
</dbReference>
<dbReference type="Pfam" id="PF10613">
    <property type="entry name" value="Lig_chan-Glu_bd"/>
    <property type="match status" value="1"/>
</dbReference>
<evidence type="ECO:0000313" key="18">
    <source>
        <dbReference type="EnsemblMetazoa" id="MDOA013906-PA"/>
    </source>
</evidence>
<evidence type="ECO:0000256" key="2">
    <source>
        <dbReference type="ARBA" id="ARBA00008685"/>
    </source>
</evidence>
<accession>A0A1I8NCW6</accession>
<dbReference type="Gene3D" id="3.40.190.10">
    <property type="entry name" value="Periplasmic binding protein-like II"/>
    <property type="match status" value="1"/>
</dbReference>
<dbReference type="Gene3D" id="3.40.50.2300">
    <property type="match status" value="2"/>
</dbReference>
<organism evidence="18">
    <name type="scientific">Musca domestica</name>
    <name type="common">House fly</name>
    <dbReference type="NCBI Taxonomy" id="7370"/>
    <lineage>
        <taxon>Eukaryota</taxon>
        <taxon>Metazoa</taxon>
        <taxon>Ecdysozoa</taxon>
        <taxon>Arthropoda</taxon>
        <taxon>Hexapoda</taxon>
        <taxon>Insecta</taxon>
        <taxon>Pterygota</taxon>
        <taxon>Neoptera</taxon>
        <taxon>Endopterygota</taxon>
        <taxon>Diptera</taxon>
        <taxon>Brachycera</taxon>
        <taxon>Muscomorpha</taxon>
        <taxon>Muscoidea</taxon>
        <taxon>Muscidae</taxon>
        <taxon>Musca</taxon>
    </lineage>
</organism>
<proteinExistence type="inferred from homology"/>
<dbReference type="InterPro" id="IPR001320">
    <property type="entry name" value="Iontro_rcpt_C"/>
</dbReference>
<reference evidence="18" key="1">
    <citation type="submission" date="2020-05" db="UniProtKB">
        <authorList>
            <consortium name="EnsemblMetazoa"/>
        </authorList>
    </citation>
    <scope>IDENTIFICATION</scope>
    <source>
        <strain evidence="18">Aabys</strain>
    </source>
</reference>
<dbReference type="InterPro" id="IPR001828">
    <property type="entry name" value="ANF_lig-bd_rcpt"/>
</dbReference>
<dbReference type="InterPro" id="IPR019594">
    <property type="entry name" value="Glu/Gly-bd"/>
</dbReference>
<keyword evidence="4 15" id="KW-0812">Transmembrane</keyword>
<evidence type="ECO:0000256" key="15">
    <source>
        <dbReference type="SAM" id="Phobius"/>
    </source>
</evidence>
<evidence type="ECO:0000256" key="4">
    <source>
        <dbReference type="ARBA" id="ARBA00022692"/>
    </source>
</evidence>
<dbReference type="GO" id="GO:0015276">
    <property type="term" value="F:ligand-gated monoatomic ion channel activity"/>
    <property type="evidence" value="ECO:0007669"/>
    <property type="project" value="InterPro"/>
</dbReference>
<keyword evidence="13" id="KW-0407">Ion channel</keyword>
<dbReference type="SMART" id="SM00079">
    <property type="entry name" value="PBPe"/>
    <property type="match status" value="1"/>
</dbReference>
<evidence type="ECO:0000256" key="13">
    <source>
        <dbReference type="ARBA" id="ARBA00023303"/>
    </source>
</evidence>
<comment type="subcellular location">
    <subcellularLocation>
        <location evidence="1">Membrane</location>
        <topology evidence="1">Multi-pass membrane protein</topology>
    </subcellularLocation>
    <subcellularLocation>
        <location evidence="14">Postsynaptic cell membrane</location>
    </subcellularLocation>
</comment>
<sequence>NWFLTHLDTHSSGLFQANNADFQSNITSVRVKGVDANPFERKKTRITEVDQLLGNQTMLPTLMYDAVVLFANAARNVITGGREFVEPAGRCDAEGSYAWVLGKYIVGEMKRISEDDVEPPFKTEIMKIDEYGLRSEFNLEIYKPTINEPLATWSPDGSIQSVRRDFQISSSSSAAVQDFAQSRRVYRVVTHIEEPYFMMKEDAENFRGDEKYEGYAVDLIQKLSEMMEFEYEFVLVNGNGKFNPVTKEWDGIMRSLIDHRAQIGVCDLTITQLRRKYVDFTVPFMQLGISILFYKPDPEVKDIFAFLQPFAKEVWMYVILTQLVMTLAFVFMAR</sequence>
<evidence type="ECO:0000256" key="14">
    <source>
        <dbReference type="ARBA" id="ARBA00034100"/>
    </source>
</evidence>
<dbReference type="InterPro" id="IPR015683">
    <property type="entry name" value="Ionotropic_Glu_rcpt"/>
</dbReference>
<keyword evidence="3" id="KW-0813">Transport</keyword>
<feature type="domain" description="Ionotropic glutamate receptor L-glutamate and glycine-binding" evidence="17">
    <location>
        <begin position="195"/>
        <end position="258"/>
    </location>
</feature>
<gene>
    <name evidence="18" type="primary">101889904</name>
</gene>
<evidence type="ECO:0000256" key="6">
    <source>
        <dbReference type="ARBA" id="ARBA00023018"/>
    </source>
</evidence>
<comment type="similarity">
    <text evidence="2">Belongs to the glutamate-gated ion channel (TC 1.A.10.1) family.</text>
</comment>
<dbReference type="FunFam" id="3.40.190.10:FF:000117">
    <property type="entry name" value="Glutamate receptor, ionotropic kainate"/>
    <property type="match status" value="1"/>
</dbReference>
<dbReference type="SUPFAM" id="SSF53850">
    <property type="entry name" value="Periplasmic binding protein-like II"/>
    <property type="match status" value="1"/>
</dbReference>
<evidence type="ECO:0000256" key="3">
    <source>
        <dbReference type="ARBA" id="ARBA00022448"/>
    </source>
</evidence>
<evidence type="ECO:0008006" key="19">
    <source>
        <dbReference type="Google" id="ProtNLM"/>
    </source>
</evidence>
<evidence type="ECO:0000256" key="9">
    <source>
        <dbReference type="ARBA" id="ARBA00023170"/>
    </source>
</evidence>
<evidence type="ECO:0000256" key="5">
    <source>
        <dbReference type="ARBA" id="ARBA00022989"/>
    </source>
</evidence>
<evidence type="ECO:0000256" key="7">
    <source>
        <dbReference type="ARBA" id="ARBA00023065"/>
    </source>
</evidence>
<evidence type="ECO:0000259" key="16">
    <source>
        <dbReference type="SMART" id="SM00079"/>
    </source>
</evidence>
<dbReference type="VEuPathDB" id="VectorBase:MDOMA2_010953"/>
<feature type="transmembrane region" description="Helical" evidence="15">
    <location>
        <begin position="314"/>
        <end position="333"/>
    </location>
</feature>
<dbReference type="VEuPathDB" id="VectorBase:MDOA013906"/>
<name>A0A1I8NCW6_MUSDO</name>
<keyword evidence="9" id="KW-0675">Receptor</keyword>
<evidence type="ECO:0000256" key="12">
    <source>
        <dbReference type="ARBA" id="ARBA00023286"/>
    </source>
</evidence>
<keyword evidence="8 15" id="KW-0472">Membrane</keyword>
<dbReference type="Pfam" id="PF01094">
    <property type="entry name" value="ANF_receptor"/>
    <property type="match status" value="1"/>
</dbReference>
<feature type="domain" description="Ionotropic glutamate receptor C-terminal" evidence="16">
    <location>
        <begin position="185"/>
        <end position="334"/>
    </location>
</feature>
<keyword evidence="7" id="KW-0406">Ion transport</keyword>
<protein>
    <recommendedName>
        <fullName evidence="19">Ionotropic glutamate receptor L-glutamate and glycine-binding domain-containing protein</fullName>
    </recommendedName>
</protein>
<keyword evidence="5 15" id="KW-1133">Transmembrane helix</keyword>
<keyword evidence="6" id="KW-0770">Synapse</keyword>
<evidence type="ECO:0000256" key="1">
    <source>
        <dbReference type="ARBA" id="ARBA00004141"/>
    </source>
</evidence>
<evidence type="ECO:0000259" key="17">
    <source>
        <dbReference type="SMART" id="SM00918"/>
    </source>
</evidence>
<evidence type="ECO:0000256" key="10">
    <source>
        <dbReference type="ARBA" id="ARBA00023180"/>
    </source>
</evidence>
<evidence type="ECO:0000256" key="11">
    <source>
        <dbReference type="ARBA" id="ARBA00023257"/>
    </source>
</evidence>
<dbReference type="PANTHER" id="PTHR18966">
    <property type="entry name" value="IONOTROPIC GLUTAMATE RECEPTOR"/>
    <property type="match status" value="1"/>
</dbReference>